<keyword evidence="4" id="KW-1185">Reference proteome</keyword>
<comment type="similarity">
    <text evidence="1">Belongs to the tpcK family.</text>
</comment>
<organism evidence="3 4">
    <name type="scientific">Periconia macrospinosa</name>
    <dbReference type="NCBI Taxonomy" id="97972"/>
    <lineage>
        <taxon>Eukaryota</taxon>
        <taxon>Fungi</taxon>
        <taxon>Dikarya</taxon>
        <taxon>Ascomycota</taxon>
        <taxon>Pezizomycotina</taxon>
        <taxon>Dothideomycetes</taxon>
        <taxon>Pleosporomycetidae</taxon>
        <taxon>Pleosporales</taxon>
        <taxon>Massarineae</taxon>
        <taxon>Periconiaceae</taxon>
        <taxon>Periconia</taxon>
    </lineage>
</organism>
<name>A0A2V1E6S7_9PLEO</name>
<dbReference type="InterPro" id="IPR011008">
    <property type="entry name" value="Dimeric_a/b-barrel"/>
</dbReference>
<evidence type="ECO:0000259" key="2">
    <source>
        <dbReference type="Pfam" id="PF07110"/>
    </source>
</evidence>
<accession>A0A2V1E6S7</accession>
<protein>
    <recommendedName>
        <fullName evidence="2">EthD domain-containing protein</fullName>
    </recommendedName>
</protein>
<sequence length="138" mass="15766">MVYSIILLLSRKPSVTWAEFKHYWETQHMPLLKQLVGHDFPLSHTRHYLELNEEGRPNVEIGSPEGIDYDGLAVLTFWNKDHCARFMKKLQDGEKHDIHARSLDQFVDVGRLRGFTVGQTSSTGRDGGAVGWRFVGSV</sequence>
<proteinExistence type="inferred from homology"/>
<evidence type="ECO:0000256" key="1">
    <source>
        <dbReference type="ARBA" id="ARBA00005986"/>
    </source>
</evidence>
<dbReference type="AlphaFoldDB" id="A0A2V1E6S7"/>
<dbReference type="SUPFAM" id="SSF54909">
    <property type="entry name" value="Dimeric alpha+beta barrel"/>
    <property type="match status" value="1"/>
</dbReference>
<reference evidence="3 4" key="1">
    <citation type="journal article" date="2018" name="Sci. Rep.">
        <title>Comparative genomics provides insights into the lifestyle and reveals functional heterogeneity of dark septate endophytic fungi.</title>
        <authorList>
            <person name="Knapp D.G."/>
            <person name="Nemeth J.B."/>
            <person name="Barry K."/>
            <person name="Hainaut M."/>
            <person name="Henrissat B."/>
            <person name="Johnson J."/>
            <person name="Kuo A."/>
            <person name="Lim J.H.P."/>
            <person name="Lipzen A."/>
            <person name="Nolan M."/>
            <person name="Ohm R.A."/>
            <person name="Tamas L."/>
            <person name="Grigoriev I.V."/>
            <person name="Spatafora J.W."/>
            <person name="Nagy L.G."/>
            <person name="Kovacs G.M."/>
        </authorList>
    </citation>
    <scope>NUCLEOTIDE SEQUENCE [LARGE SCALE GENOMIC DNA]</scope>
    <source>
        <strain evidence="3 4">DSE2036</strain>
    </source>
</reference>
<dbReference type="OrthoDB" id="2519291at2759"/>
<dbReference type="Pfam" id="PF07110">
    <property type="entry name" value="EthD"/>
    <property type="match status" value="1"/>
</dbReference>
<dbReference type="Gene3D" id="3.30.70.100">
    <property type="match status" value="1"/>
</dbReference>
<evidence type="ECO:0000313" key="4">
    <source>
        <dbReference type="Proteomes" id="UP000244855"/>
    </source>
</evidence>
<dbReference type="Proteomes" id="UP000244855">
    <property type="component" value="Unassembled WGS sequence"/>
</dbReference>
<evidence type="ECO:0000313" key="3">
    <source>
        <dbReference type="EMBL" id="PVI06201.1"/>
    </source>
</evidence>
<dbReference type="EMBL" id="KZ805310">
    <property type="protein sequence ID" value="PVI06201.1"/>
    <property type="molecule type" value="Genomic_DNA"/>
</dbReference>
<dbReference type="InterPro" id="IPR009799">
    <property type="entry name" value="EthD_dom"/>
</dbReference>
<feature type="domain" description="EthD" evidence="2">
    <location>
        <begin position="12"/>
        <end position="108"/>
    </location>
</feature>
<dbReference type="GO" id="GO:0016491">
    <property type="term" value="F:oxidoreductase activity"/>
    <property type="evidence" value="ECO:0007669"/>
    <property type="project" value="InterPro"/>
</dbReference>
<gene>
    <name evidence="3" type="ORF">DM02DRAFT_610158</name>
</gene>